<evidence type="ECO:0000256" key="2">
    <source>
        <dbReference type="SAM" id="MobiDB-lite"/>
    </source>
</evidence>
<sequence>MLQFFRKNVLFTLVFATIAMVITACANMASPTGGSYDLDPPKVVKVTPAFNATNVTKGKIVFEFDENVTVEKPNENVIITPPQRAFPVIQAVNKKVTVELRDTLIPNTTYTIDFTNSIVDNNEKNPLENFSFSFSTGDVVDSLIISGKVLTADNLEPVKGIYVGLHSNLDDTAFTKVQFDRIARTSESGDFAIKGVAVGKYRLFALDDANRDYKYDNPSEAIAFFEEILEPTSMRATRYDTLYTDTTKKIIDTIKQIEYTRFLPDNIVMRSFKSDFQRQYLQKYERTENKLSIFFGAPTKMPELEPLNFDPGNDWAVLEKSAKNDTLIYWLKDKMLEQTDTLAFRMTYLKTDTLNQSVPVTDTLRFVDRGKKQREKLREKEEEKEKKRREKEGDEEPQVTFLGVNHNLTSAWDTYKNIMFEFAEPILDDSLSLKIIFQQLKDSVYRDVPLQLQKDSLNPRRYTIRHRWQYNEEYLVKIDSAAVYGIYGLWNNKIEQKFKVKAEDQYAQLAIRVTGVDSIPSFIELLDKSDKPIRKSRVRDNAAVFRDLNPGTYYARIILDTNNNGIWDTGDYEKNIQPEMVCYSPKVYELKAYFMVDDLEPWAIDTTTLAKQKPLEITKQKPQEKEARRKQLEELERKQGEQNRGRNSNASTTTGSNQDNNTYSNSQTNMQQY</sequence>
<dbReference type="RefSeq" id="WP_183307296.1">
    <property type="nucleotide sequence ID" value="NZ_JACIEP010000007.1"/>
</dbReference>
<feature type="compositionally biased region" description="Basic and acidic residues" evidence="2">
    <location>
        <begin position="372"/>
        <end position="385"/>
    </location>
</feature>
<accession>A0A840CLZ1</accession>
<evidence type="ECO:0000256" key="1">
    <source>
        <dbReference type="ARBA" id="ARBA00022729"/>
    </source>
</evidence>
<feature type="domain" description="SbsA Ig-like" evidence="4">
    <location>
        <begin position="39"/>
        <end position="136"/>
    </location>
</feature>
<evidence type="ECO:0000313" key="5">
    <source>
        <dbReference type="EMBL" id="MBB4036396.1"/>
    </source>
</evidence>
<evidence type="ECO:0000256" key="3">
    <source>
        <dbReference type="SAM" id="SignalP"/>
    </source>
</evidence>
<keyword evidence="1 3" id="KW-0732">Signal</keyword>
<dbReference type="EMBL" id="JACIEP010000007">
    <property type="protein sequence ID" value="MBB4036396.1"/>
    <property type="molecule type" value="Genomic_DNA"/>
</dbReference>
<feature type="compositionally biased region" description="Polar residues" evidence="2">
    <location>
        <begin position="645"/>
        <end position="673"/>
    </location>
</feature>
<evidence type="ECO:0000313" key="6">
    <source>
        <dbReference type="Proteomes" id="UP000555103"/>
    </source>
</evidence>
<keyword evidence="6" id="KW-1185">Reference proteome</keyword>
<dbReference type="Pfam" id="PF13205">
    <property type="entry name" value="Big_5"/>
    <property type="match status" value="1"/>
</dbReference>
<feature type="compositionally biased region" description="Basic and acidic residues" evidence="2">
    <location>
        <begin position="615"/>
        <end position="644"/>
    </location>
</feature>
<feature type="signal peptide" evidence="3">
    <location>
        <begin position="1"/>
        <end position="26"/>
    </location>
</feature>
<protein>
    <submittedName>
        <fullName evidence="5">Uncharacterized protein (DUF2141 family)</fullName>
    </submittedName>
</protein>
<dbReference type="AlphaFoldDB" id="A0A840CLZ1"/>
<reference evidence="5 6" key="1">
    <citation type="submission" date="2020-08" db="EMBL/GenBank/DDBJ databases">
        <title>Genomic Encyclopedia of Type Strains, Phase IV (KMG-IV): sequencing the most valuable type-strain genomes for metagenomic binning, comparative biology and taxonomic classification.</title>
        <authorList>
            <person name="Goeker M."/>
        </authorList>
    </citation>
    <scope>NUCLEOTIDE SEQUENCE [LARGE SCALE GENOMIC DNA]</scope>
    <source>
        <strain evidence="5 6">DSM 104969</strain>
    </source>
</reference>
<comment type="caution">
    <text evidence="5">The sequence shown here is derived from an EMBL/GenBank/DDBJ whole genome shotgun (WGS) entry which is preliminary data.</text>
</comment>
<name>A0A840CLZ1_9BACT</name>
<dbReference type="Proteomes" id="UP000555103">
    <property type="component" value="Unassembled WGS sequence"/>
</dbReference>
<feature type="region of interest" description="Disordered" evidence="2">
    <location>
        <begin position="615"/>
        <end position="673"/>
    </location>
</feature>
<feature type="region of interest" description="Disordered" evidence="2">
    <location>
        <begin position="372"/>
        <end position="396"/>
    </location>
</feature>
<dbReference type="PROSITE" id="PS51257">
    <property type="entry name" value="PROKAR_LIPOPROTEIN"/>
    <property type="match status" value="1"/>
</dbReference>
<feature type="chain" id="PRO_5032521632" evidence="3">
    <location>
        <begin position="27"/>
        <end position="673"/>
    </location>
</feature>
<gene>
    <name evidence="5" type="ORF">GGR21_002298</name>
</gene>
<evidence type="ECO:0000259" key="4">
    <source>
        <dbReference type="Pfam" id="PF13205"/>
    </source>
</evidence>
<proteinExistence type="predicted"/>
<organism evidence="5 6">
    <name type="scientific">Dysgonomonas hofstadii</name>
    <dbReference type="NCBI Taxonomy" id="637886"/>
    <lineage>
        <taxon>Bacteria</taxon>
        <taxon>Pseudomonadati</taxon>
        <taxon>Bacteroidota</taxon>
        <taxon>Bacteroidia</taxon>
        <taxon>Bacteroidales</taxon>
        <taxon>Dysgonomonadaceae</taxon>
        <taxon>Dysgonomonas</taxon>
    </lineage>
</organism>
<dbReference type="InterPro" id="IPR032812">
    <property type="entry name" value="SbsA_Ig"/>
</dbReference>